<proteinExistence type="predicted"/>
<dbReference type="EMBL" id="CAKXAJ010022922">
    <property type="protein sequence ID" value="CAH2227338.1"/>
    <property type="molecule type" value="Genomic_DNA"/>
</dbReference>
<dbReference type="Proteomes" id="UP000838756">
    <property type="component" value="Unassembled WGS sequence"/>
</dbReference>
<comment type="caution">
    <text evidence="2">The sequence shown here is derived from an EMBL/GenBank/DDBJ whole genome shotgun (WGS) entry which is preliminary data.</text>
</comment>
<dbReference type="OrthoDB" id="10249338at2759"/>
<evidence type="ECO:0000313" key="2">
    <source>
        <dbReference type="EMBL" id="CAH2227338.1"/>
    </source>
</evidence>
<evidence type="ECO:0000256" key="1">
    <source>
        <dbReference type="SAM" id="MobiDB-lite"/>
    </source>
</evidence>
<organism evidence="2 3">
    <name type="scientific">Pararge aegeria aegeria</name>
    <dbReference type="NCBI Taxonomy" id="348720"/>
    <lineage>
        <taxon>Eukaryota</taxon>
        <taxon>Metazoa</taxon>
        <taxon>Ecdysozoa</taxon>
        <taxon>Arthropoda</taxon>
        <taxon>Hexapoda</taxon>
        <taxon>Insecta</taxon>
        <taxon>Pterygota</taxon>
        <taxon>Neoptera</taxon>
        <taxon>Endopterygota</taxon>
        <taxon>Lepidoptera</taxon>
        <taxon>Glossata</taxon>
        <taxon>Ditrysia</taxon>
        <taxon>Papilionoidea</taxon>
        <taxon>Nymphalidae</taxon>
        <taxon>Satyrinae</taxon>
        <taxon>Satyrini</taxon>
        <taxon>Parargina</taxon>
        <taxon>Pararge</taxon>
    </lineage>
</organism>
<accession>A0A8S4QYJ8</accession>
<reference evidence="2" key="1">
    <citation type="submission" date="2022-03" db="EMBL/GenBank/DDBJ databases">
        <authorList>
            <person name="Lindestad O."/>
        </authorList>
    </citation>
    <scope>NUCLEOTIDE SEQUENCE</scope>
</reference>
<feature type="region of interest" description="Disordered" evidence="1">
    <location>
        <begin position="134"/>
        <end position="172"/>
    </location>
</feature>
<keyword evidence="3" id="KW-1185">Reference proteome</keyword>
<name>A0A8S4QYJ8_9NEOP</name>
<dbReference type="AlphaFoldDB" id="A0A8S4QYJ8"/>
<evidence type="ECO:0000313" key="3">
    <source>
        <dbReference type="Proteomes" id="UP000838756"/>
    </source>
</evidence>
<protein>
    <submittedName>
        <fullName evidence="2">Jg24091 protein</fullName>
    </submittedName>
</protein>
<feature type="compositionally biased region" description="Polar residues" evidence="1">
    <location>
        <begin position="146"/>
        <end position="172"/>
    </location>
</feature>
<sequence>MPLKKIMKGLPKDKLPADGLMSSDLEVLTPCQVACTERLGNTLQLEQETYLLQHPEVKAMLELFICKMSQKNKRNGVLKEAAEYFTRPAEELDKEILERLNLLPEGFNTRGVNLPEPYADEMLMIDLRKLINTHNKPNSPMIPSPAETTYNTESSSFVSVKTSDTTLSTPGK</sequence>
<gene>
    <name evidence="2" type="primary">jg24091</name>
    <name evidence="2" type="ORF">PAEG_LOCUS7867</name>
</gene>